<sequence>MSSLDPADNGMGPMDTSPISQAVDPAFLSSVPPSDRALLQAYIDKQDPAMSSMHGTLSDLAFSPMDALDATAPSTHPTSSSYLGDYVSYRLVQPMEDSVGLELSSADPVLSASPPHASPPMHARNSSYSVGVTSSLESALDPAGVSSGQSRSSSSVSPPVNPLYSQCPINSHQPLSMFFPNTDPASQEAIDLRPSTEPHRLLLPLLKQIAQTAESAGRALSVHDDASATSKVGQLKASISKVSDMLDKLSVSKSDQSRKRCAVETDAGRNAKALKREPLEDIPLSPPQINSSIPQQAEQSPTYPSPLSAHPLGTMNQPIVSMLHSRSQPPSRAPSPPEATHSTQPSFNSPKSDGTTGFSTFLSSSSPAIEYPPRLASSNGSPVFGVSSSAGTSQWDGSIVSTSRHHHSLSAGAITSPPQALPMTPGSSAAVSNTLDAYPVHTPASIIASATSTISPPIGRMSRSGSITGVPYNSPFSFNYAPKETPTWSAMAQQSHNLPPTPQSRSQSQSNWYFGPEHPAPSDSPSAISDASSTMAATVPNTTRSSPTDPDGDDDGHDSDDSDSHHRPYNSKKGSSDHHGPGSLSSSDVPVEYRAEVDRIFFEYLNKICSNLDATDSKGEPIHQTLMAKKMQRLDESPDFRPFKFRIQAFTLAFLEELARQGYPEEKIPMKKIRNYLWRQPHILRFNEDGKKAKSKGNHIWNIEAKKAGDGKWEFRPFHRKLAGTPPAVAYCGLRWSWTPRIWDPQASWQNVPVTYSSPNLPSWLSWKDEVLSGVPPPNAENCVITANAKFVIDGQEGHLSHTFNVTIAPVSSIDTTFSRSRRPSLATEPPKRSTSDSALFQAPQRARARALPASVESADTRVIRVLQTAAQRVTQEAHSQYVSSSPPNSSSDFNHLVKQKYVLDQTVDAYDKALSGHGRDDGNMLAVAAQNVVVQAAHRVYVDRGGGMPPLPGEAAIQNVTVGELTEVTQDAIAKAVKRNGTSSSEVDIVVTAAGIIKSESDAVTHAVLQPSQHQMRSMSTGTLPNRMNPTLINSYPPNLSPLPEYS</sequence>
<dbReference type="InterPro" id="IPR015919">
    <property type="entry name" value="Cadherin-like_sf"/>
</dbReference>
<feature type="region of interest" description="Disordered" evidence="1">
    <location>
        <begin position="106"/>
        <end position="161"/>
    </location>
</feature>
<feature type="region of interest" description="Disordered" evidence="1">
    <location>
        <begin position="1012"/>
        <end position="1048"/>
    </location>
</feature>
<reference evidence="2 3" key="1">
    <citation type="journal article" name="Sci. Rep.">
        <title>Telomere-to-telomere assembled and centromere annotated genomes of the two main subspecies of the button mushroom Agaricus bisporus reveal especially polymorphic chromosome ends.</title>
        <authorList>
            <person name="Sonnenberg A.S.M."/>
            <person name="Sedaghat-Telgerd N."/>
            <person name="Lavrijssen B."/>
            <person name="Ohm R.A."/>
            <person name="Hendrickx P.M."/>
            <person name="Scholtmeijer K."/>
            <person name="Baars J.J.P."/>
            <person name="van Peer A."/>
        </authorList>
    </citation>
    <scope>NUCLEOTIDE SEQUENCE [LARGE SCALE GENOMIC DNA]</scope>
    <source>
        <strain evidence="2 3">H119_p4</strain>
    </source>
</reference>
<feature type="region of interest" description="Disordered" evidence="1">
    <location>
        <begin position="1"/>
        <end position="27"/>
    </location>
</feature>
<feature type="region of interest" description="Disordered" evidence="1">
    <location>
        <begin position="488"/>
        <end position="590"/>
    </location>
</feature>
<dbReference type="GO" id="GO:0016020">
    <property type="term" value="C:membrane"/>
    <property type="evidence" value="ECO:0007669"/>
    <property type="project" value="InterPro"/>
</dbReference>
<feature type="region of interest" description="Disordered" evidence="1">
    <location>
        <begin position="819"/>
        <end position="844"/>
    </location>
</feature>
<feature type="compositionally biased region" description="Polar residues" evidence="1">
    <location>
        <begin position="376"/>
        <end position="402"/>
    </location>
</feature>
<feature type="region of interest" description="Disordered" evidence="1">
    <location>
        <begin position="250"/>
        <end position="361"/>
    </location>
</feature>
<evidence type="ECO:0000256" key="1">
    <source>
        <dbReference type="SAM" id="MobiDB-lite"/>
    </source>
</evidence>
<name>A0A8H7F6B5_AGABI</name>
<feature type="compositionally biased region" description="Basic and acidic residues" evidence="1">
    <location>
        <begin position="255"/>
        <end position="279"/>
    </location>
</feature>
<feature type="compositionally biased region" description="Low complexity" evidence="1">
    <location>
        <begin position="145"/>
        <end position="161"/>
    </location>
</feature>
<gene>
    <name evidence="2" type="ORF">Agabi119p4_2938</name>
</gene>
<dbReference type="Proteomes" id="UP000629468">
    <property type="component" value="Unassembled WGS sequence"/>
</dbReference>
<feature type="compositionally biased region" description="Polar residues" evidence="1">
    <location>
        <begin position="1012"/>
        <end position="1039"/>
    </location>
</feature>
<feature type="compositionally biased region" description="Polar residues" evidence="1">
    <location>
        <begin position="287"/>
        <end position="302"/>
    </location>
</feature>
<dbReference type="EMBL" id="JABXXO010000004">
    <property type="protein sequence ID" value="KAF7778593.1"/>
    <property type="molecule type" value="Genomic_DNA"/>
</dbReference>
<dbReference type="GO" id="GO:0005509">
    <property type="term" value="F:calcium ion binding"/>
    <property type="evidence" value="ECO:0007669"/>
    <property type="project" value="InterPro"/>
</dbReference>
<accession>A0A8H7F6B5</accession>
<feature type="compositionally biased region" description="Low complexity" evidence="1">
    <location>
        <begin position="352"/>
        <end position="361"/>
    </location>
</feature>
<evidence type="ECO:0000313" key="2">
    <source>
        <dbReference type="EMBL" id="KAF7778593.1"/>
    </source>
</evidence>
<feature type="region of interest" description="Disordered" evidence="1">
    <location>
        <begin position="373"/>
        <end position="428"/>
    </location>
</feature>
<dbReference type="AlphaFoldDB" id="A0A8H7F6B5"/>
<comment type="caution">
    <text evidence="2">The sequence shown here is derived from an EMBL/GenBank/DDBJ whole genome shotgun (WGS) entry which is preliminary data.</text>
</comment>
<feature type="compositionally biased region" description="Polar residues" evidence="1">
    <location>
        <begin position="488"/>
        <end position="498"/>
    </location>
</feature>
<protein>
    <submittedName>
        <fullName evidence="2">Uncharacterized protein</fullName>
    </submittedName>
</protein>
<evidence type="ECO:0000313" key="3">
    <source>
        <dbReference type="Proteomes" id="UP000629468"/>
    </source>
</evidence>
<proteinExistence type="predicted"/>
<feature type="compositionally biased region" description="Polar residues" evidence="1">
    <location>
        <begin position="124"/>
        <end position="137"/>
    </location>
</feature>
<feature type="compositionally biased region" description="Polar residues" evidence="1">
    <location>
        <begin position="340"/>
        <end position="351"/>
    </location>
</feature>
<feature type="compositionally biased region" description="Acidic residues" evidence="1">
    <location>
        <begin position="550"/>
        <end position="561"/>
    </location>
</feature>
<feature type="compositionally biased region" description="Low complexity" evidence="1">
    <location>
        <begin position="521"/>
        <end position="533"/>
    </location>
</feature>
<dbReference type="SUPFAM" id="SSF49313">
    <property type="entry name" value="Cadherin-like"/>
    <property type="match status" value="1"/>
</dbReference>
<feature type="compositionally biased region" description="Low complexity" evidence="1">
    <location>
        <begin position="111"/>
        <end position="123"/>
    </location>
</feature>
<organism evidence="2 3">
    <name type="scientific">Agaricus bisporus var. burnettii</name>
    <dbReference type="NCBI Taxonomy" id="192524"/>
    <lineage>
        <taxon>Eukaryota</taxon>
        <taxon>Fungi</taxon>
        <taxon>Dikarya</taxon>
        <taxon>Basidiomycota</taxon>
        <taxon>Agaricomycotina</taxon>
        <taxon>Agaricomycetes</taxon>
        <taxon>Agaricomycetidae</taxon>
        <taxon>Agaricales</taxon>
        <taxon>Agaricineae</taxon>
        <taxon>Agaricaceae</taxon>
        <taxon>Agaricus</taxon>
    </lineage>
</organism>